<reference evidence="5" key="1">
    <citation type="submission" date="2019-07" db="EMBL/GenBank/DDBJ databases">
        <title>Annotation for the trematode Paragonimus miyazaki's.</title>
        <authorList>
            <person name="Choi Y.-J."/>
        </authorList>
    </citation>
    <scope>NUCLEOTIDE SEQUENCE</scope>
    <source>
        <strain evidence="5">Japan</strain>
    </source>
</reference>
<gene>
    <name evidence="5" type="ORF">EG68_04044</name>
</gene>
<comment type="caution">
    <text evidence="5">The sequence shown here is derived from an EMBL/GenBank/DDBJ whole genome shotgun (WGS) entry which is preliminary data.</text>
</comment>
<protein>
    <submittedName>
        <fullName evidence="5">Uncharacterized protein</fullName>
    </submittedName>
</protein>
<evidence type="ECO:0000313" key="6">
    <source>
        <dbReference type="Proteomes" id="UP000822476"/>
    </source>
</evidence>
<keyword evidence="2" id="KW-0547">Nucleotide-binding</keyword>
<dbReference type="GO" id="GO:0140662">
    <property type="term" value="F:ATP-dependent protein folding chaperone"/>
    <property type="evidence" value="ECO:0007669"/>
    <property type="project" value="InterPro"/>
</dbReference>
<evidence type="ECO:0000256" key="4">
    <source>
        <dbReference type="SAM" id="MobiDB-lite"/>
    </source>
</evidence>
<organism evidence="5 6">
    <name type="scientific">Paragonimus skrjabini miyazakii</name>
    <dbReference type="NCBI Taxonomy" id="59628"/>
    <lineage>
        <taxon>Eukaryota</taxon>
        <taxon>Metazoa</taxon>
        <taxon>Spiralia</taxon>
        <taxon>Lophotrochozoa</taxon>
        <taxon>Platyhelminthes</taxon>
        <taxon>Trematoda</taxon>
        <taxon>Digenea</taxon>
        <taxon>Plagiorchiida</taxon>
        <taxon>Troglotremata</taxon>
        <taxon>Troglotrematidae</taxon>
        <taxon>Paragonimus</taxon>
    </lineage>
</organism>
<evidence type="ECO:0000256" key="3">
    <source>
        <dbReference type="ARBA" id="ARBA00022840"/>
    </source>
</evidence>
<accession>A0A8S9Z050</accession>
<name>A0A8S9Z050_9TREM</name>
<dbReference type="PRINTS" id="PR00301">
    <property type="entry name" value="HEATSHOCK70"/>
</dbReference>
<keyword evidence="3" id="KW-0067">ATP-binding</keyword>
<dbReference type="EMBL" id="JTDE01001564">
    <property type="protein sequence ID" value="KAF7258723.1"/>
    <property type="molecule type" value="Genomic_DNA"/>
</dbReference>
<comment type="similarity">
    <text evidence="1">Belongs to the heat shock protein 70 family.</text>
</comment>
<dbReference type="Gene3D" id="3.30.420.40">
    <property type="match status" value="2"/>
</dbReference>
<dbReference type="SUPFAM" id="SSF53067">
    <property type="entry name" value="Actin-like ATPase domain"/>
    <property type="match status" value="2"/>
</dbReference>
<proteinExistence type="inferred from homology"/>
<dbReference type="OrthoDB" id="434160at2759"/>
<evidence type="ECO:0000256" key="1">
    <source>
        <dbReference type="ARBA" id="ARBA00007381"/>
    </source>
</evidence>
<dbReference type="Gene3D" id="3.90.640.10">
    <property type="entry name" value="Actin, Chain A, domain 4"/>
    <property type="match status" value="1"/>
</dbReference>
<dbReference type="Pfam" id="PF00012">
    <property type="entry name" value="HSP70"/>
    <property type="match status" value="1"/>
</dbReference>
<dbReference type="GO" id="GO:0005829">
    <property type="term" value="C:cytosol"/>
    <property type="evidence" value="ECO:0007669"/>
    <property type="project" value="TreeGrafter"/>
</dbReference>
<dbReference type="PANTHER" id="PTHR45639">
    <property type="entry name" value="HSC70CB, ISOFORM G-RELATED"/>
    <property type="match status" value="1"/>
</dbReference>
<dbReference type="Gene3D" id="3.30.30.30">
    <property type="match status" value="1"/>
</dbReference>
<dbReference type="GO" id="GO:0005524">
    <property type="term" value="F:ATP binding"/>
    <property type="evidence" value="ECO:0007669"/>
    <property type="project" value="UniProtKB-KW"/>
</dbReference>
<dbReference type="Proteomes" id="UP000822476">
    <property type="component" value="Unassembled WGS sequence"/>
</dbReference>
<dbReference type="InterPro" id="IPR013126">
    <property type="entry name" value="Hsp_70_fam"/>
</dbReference>
<keyword evidence="6" id="KW-1185">Reference proteome</keyword>
<evidence type="ECO:0000313" key="5">
    <source>
        <dbReference type="EMBL" id="KAF7258723.1"/>
    </source>
</evidence>
<evidence type="ECO:0000256" key="2">
    <source>
        <dbReference type="ARBA" id="ARBA00022741"/>
    </source>
</evidence>
<dbReference type="AlphaFoldDB" id="A0A8S9Z050"/>
<dbReference type="PANTHER" id="PTHR45639:SF28">
    <property type="entry name" value="HEAT SHOCK PROTEIN-LIKE PROTEIN"/>
    <property type="match status" value="1"/>
</dbReference>
<sequence length="693" mass="79090">MSDAAIGFDVGNHKSCVASCNETGIDVVLNDYQQRTTATCVGFDELMRMVGYEAVVQFEGNVKNTFDNFLPLIGKLFNENALQKEQEYLLYQVVESEDKRVSIPVNYLGKPTTIYPEQLVAMQLTHLIKFTEDYFGKPLKTVVLNCPSYYTDNERQAILDACLIAQLKNVQLMDDMSAIALCYGFYIKGLPSATESPRVVVFICIGYTSTQVAAFNLRRDFVELLKVTYRRNLGGRDFDRVLFSHLKSTFGEHSDQLSHLAQFRLRDACQKVKIKMSAHNEDIPIRLDYLVGNKHLNTSIRRSEFEREIDTLLRELKNCLEECVASQELQNKIIHSVEMVGDGFRIPAISALVSQVTKLEPRSSLNSTEAIAKGCALEAFLLKSKKSFKHFPIQPLQTVVVRNPTLKFTDQQIYYFQKFEHSSEAMVLEEFTVEKPSKDFEEVVEKTSYHSSRESVKSGTGCTDESSWEVVKPWIPATSQKLCEPLESVTLPNFAFKTRRSYRVSDNGPRSSSEKTPDPMSKPTVLWLPTSDTTVSETPHPYSDLTNLLKELQSKMGGCFRLVSTPDEKQKVDEMLSSVSSCELSVMHCAQKLEEVKTLSEQLEIRLNKRNDAINRFETSLKRMNTRRNSNDFRDSDEHQKHTFKKKIECVRAVVTESEEPKTLNDIIEVIKQIDEGTQLIENRTEMRTPWMK</sequence>
<feature type="region of interest" description="Disordered" evidence="4">
    <location>
        <begin position="502"/>
        <end position="525"/>
    </location>
</feature>
<dbReference type="FunFam" id="3.90.640.10:FF:000003">
    <property type="entry name" value="Molecular chaperone DnaK"/>
    <property type="match status" value="1"/>
</dbReference>
<dbReference type="InterPro" id="IPR043129">
    <property type="entry name" value="ATPase_NBD"/>
</dbReference>
<dbReference type="GO" id="GO:0005634">
    <property type="term" value="C:nucleus"/>
    <property type="evidence" value="ECO:0007669"/>
    <property type="project" value="TreeGrafter"/>
</dbReference>